<dbReference type="InterPro" id="IPR050613">
    <property type="entry name" value="Sec_Metabolite_Reg"/>
</dbReference>
<dbReference type="Gene3D" id="4.10.240.10">
    <property type="entry name" value="Zn(2)-C6 fungal-type DNA-binding domain"/>
    <property type="match status" value="1"/>
</dbReference>
<dbReference type="InterPro" id="IPR007219">
    <property type="entry name" value="XnlR_reg_dom"/>
</dbReference>
<dbReference type="SUPFAM" id="SSF57701">
    <property type="entry name" value="Zn2/Cys6 DNA-binding domain"/>
    <property type="match status" value="1"/>
</dbReference>
<evidence type="ECO:0000256" key="4">
    <source>
        <dbReference type="SAM" id="MobiDB-lite"/>
    </source>
</evidence>
<dbReference type="GO" id="GO:0005634">
    <property type="term" value="C:nucleus"/>
    <property type="evidence" value="ECO:0007669"/>
    <property type="project" value="UniProtKB-SubCell"/>
</dbReference>
<comment type="subcellular location">
    <subcellularLocation>
        <location evidence="1">Nucleus</location>
    </subcellularLocation>
</comment>
<proteinExistence type="predicted"/>
<dbReference type="RefSeq" id="XP_018126077.2">
    <property type="nucleotide sequence ID" value="XM_018278800.2"/>
</dbReference>
<sequence>MDQPKSNRRTRCPRQDPVSCQFCRSKKLKCDRRQPCSNCSARGVTCQLVARHTLQAPRDDKQPSPFPENVEILARLKTLEDKVSAMGNAPFLSTQSPQQLSPSTPMSKTSISTPTARTVVDEDYRTASELLVNVGACYDSNISDDSHGISLKVEPVNRWAAEPYIRRAGNTTSLGTIWLPTKAEALSLLKYYMDNIHYLHPVIDALAVRRMVETVYTYPRGRVYREAAHIALLLSIFASTGYLWSSHENDELVVFSTSKVAILASSAWSDAALDVADYSRRTSSGSIENIQATIIIEYLIYNNNGFSATCRLLHSNTISMARDLSLHRIDIPHRRNKTDSEADMAEDETKRRIWWYVASTDWLLAFSGGPQEGTYLIHPAHMHVRYPQIVSGDLVAQSDQSNGSESTPTSMSYFLQRIRLSEICRTIVDSIPRFLDDIDMVDYDKIVALDDQFEDLTKSFPVFFHLDEESRLMSRGTDHRFPHIATQRYLIHLGVLNRRCKLHQPYLIRGFVESKYAYSRDVCLRSARQALEVNRVLEKTKSDLGCAPARFGTVMHHVFMATVVLVMDLCFNKIEGQEQQRQAEVMRACRMLQEAKQDSVLSKMFLDPLMDILQKHRAIVLSDQKSLSFTPSGARNSHASPHKTNRGSSNTILQRPLHFSTMTGANQCTDNTSSMAPVNRSGQQYDMTQTYDHTGIDEIMQNYIDIGPNMDIPRWNELFADLDSHQAMDGNDYFYE</sequence>
<dbReference type="AlphaFoldDB" id="A0A1B8G937"/>
<dbReference type="SMART" id="SM00066">
    <property type="entry name" value="GAL4"/>
    <property type="match status" value="1"/>
</dbReference>
<reference evidence="6 7" key="1">
    <citation type="submission" date="2016-03" db="EMBL/GenBank/DDBJ databases">
        <title>Comparative genomics of Pseudogymnoascus destructans, the fungus causing white-nose syndrome of bats.</title>
        <authorList>
            <person name="Palmer J.M."/>
            <person name="Drees K.P."/>
            <person name="Foster J.T."/>
            <person name="Lindner D.L."/>
        </authorList>
    </citation>
    <scope>NUCLEOTIDE SEQUENCE [LARGE SCALE GENOMIC DNA]</scope>
    <source>
        <strain evidence="6 7">UAMH 10579</strain>
    </source>
</reference>
<evidence type="ECO:0000256" key="2">
    <source>
        <dbReference type="ARBA" id="ARBA00022723"/>
    </source>
</evidence>
<evidence type="ECO:0000259" key="5">
    <source>
        <dbReference type="PROSITE" id="PS50048"/>
    </source>
</evidence>
<keyword evidence="2" id="KW-0479">Metal-binding</keyword>
<dbReference type="GO" id="GO:0006351">
    <property type="term" value="P:DNA-templated transcription"/>
    <property type="evidence" value="ECO:0007669"/>
    <property type="project" value="InterPro"/>
</dbReference>
<dbReference type="CDD" id="cd12148">
    <property type="entry name" value="fungal_TF_MHR"/>
    <property type="match status" value="1"/>
</dbReference>
<dbReference type="Proteomes" id="UP000091956">
    <property type="component" value="Unassembled WGS sequence"/>
</dbReference>
<feature type="region of interest" description="Disordered" evidence="4">
    <location>
        <begin position="91"/>
        <end position="115"/>
    </location>
</feature>
<organism evidence="6 7">
    <name type="scientific">Pseudogymnoascus verrucosus</name>
    <dbReference type="NCBI Taxonomy" id="342668"/>
    <lineage>
        <taxon>Eukaryota</taxon>
        <taxon>Fungi</taxon>
        <taxon>Dikarya</taxon>
        <taxon>Ascomycota</taxon>
        <taxon>Pezizomycotina</taxon>
        <taxon>Leotiomycetes</taxon>
        <taxon>Thelebolales</taxon>
        <taxon>Thelebolaceae</taxon>
        <taxon>Pseudogymnoascus</taxon>
    </lineage>
</organism>
<gene>
    <name evidence="6" type="ORF">VE01_09386</name>
</gene>
<keyword evidence="3" id="KW-0539">Nucleus</keyword>
<accession>A0A1B8G937</accession>
<dbReference type="GeneID" id="28842772"/>
<dbReference type="GO" id="GO:0000981">
    <property type="term" value="F:DNA-binding transcription factor activity, RNA polymerase II-specific"/>
    <property type="evidence" value="ECO:0007669"/>
    <property type="project" value="InterPro"/>
</dbReference>
<reference evidence="7" key="2">
    <citation type="journal article" date="2018" name="Nat. Commun.">
        <title>Extreme sensitivity to ultraviolet light in the fungal pathogen causing white-nose syndrome of bats.</title>
        <authorList>
            <person name="Palmer J.M."/>
            <person name="Drees K.P."/>
            <person name="Foster J.T."/>
            <person name="Lindner D.L."/>
        </authorList>
    </citation>
    <scope>NUCLEOTIDE SEQUENCE [LARGE SCALE GENOMIC DNA]</scope>
    <source>
        <strain evidence="7">UAMH 10579</strain>
    </source>
</reference>
<protein>
    <recommendedName>
        <fullName evidence="5">Zn(2)-C6 fungal-type domain-containing protein</fullName>
    </recommendedName>
</protein>
<feature type="domain" description="Zn(2)-C6 fungal-type" evidence="5">
    <location>
        <begin position="19"/>
        <end position="48"/>
    </location>
</feature>
<keyword evidence="7" id="KW-1185">Reference proteome</keyword>
<dbReference type="GO" id="GO:0003677">
    <property type="term" value="F:DNA binding"/>
    <property type="evidence" value="ECO:0007669"/>
    <property type="project" value="InterPro"/>
</dbReference>
<dbReference type="PANTHER" id="PTHR31001:SF90">
    <property type="entry name" value="CENTROMERE DNA-BINDING PROTEIN COMPLEX CBF3 SUBUNIT B"/>
    <property type="match status" value="1"/>
</dbReference>
<dbReference type="Pfam" id="PF04082">
    <property type="entry name" value="Fungal_trans"/>
    <property type="match status" value="1"/>
</dbReference>
<dbReference type="InterPro" id="IPR036864">
    <property type="entry name" value="Zn2-C6_fun-type_DNA-bd_sf"/>
</dbReference>
<dbReference type="Pfam" id="PF00172">
    <property type="entry name" value="Zn_clus"/>
    <property type="match status" value="1"/>
</dbReference>
<feature type="region of interest" description="Disordered" evidence="4">
    <location>
        <begin position="663"/>
        <end position="683"/>
    </location>
</feature>
<dbReference type="CDD" id="cd00067">
    <property type="entry name" value="GAL4"/>
    <property type="match status" value="1"/>
</dbReference>
<feature type="compositionally biased region" description="Polar residues" evidence="4">
    <location>
        <begin position="628"/>
        <end position="639"/>
    </location>
</feature>
<name>A0A1B8G937_9PEZI</name>
<dbReference type="PANTHER" id="PTHR31001">
    <property type="entry name" value="UNCHARACTERIZED TRANSCRIPTIONAL REGULATORY PROTEIN"/>
    <property type="match status" value="1"/>
</dbReference>
<dbReference type="GO" id="GO:0008270">
    <property type="term" value="F:zinc ion binding"/>
    <property type="evidence" value="ECO:0007669"/>
    <property type="project" value="InterPro"/>
</dbReference>
<evidence type="ECO:0000313" key="6">
    <source>
        <dbReference type="EMBL" id="OBT92344.2"/>
    </source>
</evidence>
<feature type="compositionally biased region" description="Polar residues" evidence="4">
    <location>
        <begin position="106"/>
        <end position="115"/>
    </location>
</feature>
<dbReference type="PROSITE" id="PS50048">
    <property type="entry name" value="ZN2_CY6_FUNGAL_2"/>
    <property type="match status" value="1"/>
</dbReference>
<dbReference type="PROSITE" id="PS00463">
    <property type="entry name" value="ZN2_CY6_FUNGAL_1"/>
    <property type="match status" value="1"/>
</dbReference>
<evidence type="ECO:0000256" key="1">
    <source>
        <dbReference type="ARBA" id="ARBA00004123"/>
    </source>
</evidence>
<feature type="compositionally biased region" description="Low complexity" evidence="4">
    <location>
        <begin position="92"/>
        <end position="105"/>
    </location>
</feature>
<evidence type="ECO:0000256" key="3">
    <source>
        <dbReference type="ARBA" id="ARBA00023242"/>
    </source>
</evidence>
<evidence type="ECO:0000313" key="7">
    <source>
        <dbReference type="Proteomes" id="UP000091956"/>
    </source>
</evidence>
<dbReference type="EMBL" id="KV460269">
    <property type="protein sequence ID" value="OBT92344.2"/>
    <property type="molecule type" value="Genomic_DNA"/>
</dbReference>
<feature type="region of interest" description="Disordered" evidence="4">
    <location>
        <begin position="628"/>
        <end position="651"/>
    </location>
</feature>
<dbReference type="InterPro" id="IPR001138">
    <property type="entry name" value="Zn2Cys6_DnaBD"/>
</dbReference>
<dbReference type="STRING" id="342668.A0A1B8G937"/>